<sequence length="130" mass="15228">MFILYYTDDIGFLNYIFVKQFIPPRGSSFWDFLAPLKEYIGSDVFENTKAEEFKCLDSVFCVVHQASFINEDSLQNPETYCTEISKKSMHDDLTNKSKMRNCILVLILHNSSPKENIFILYNSNKFLKLK</sequence>
<evidence type="ECO:0000313" key="2">
    <source>
        <dbReference type="Proteomes" id="UP000007819"/>
    </source>
</evidence>
<dbReference type="EnsemblMetazoa" id="XM_029487484.1">
    <property type="protein sequence ID" value="XP_029343344.1"/>
    <property type="gene ID" value="LOC107884779"/>
</dbReference>
<accession>A0A8R2NQE5</accession>
<reference evidence="1" key="2">
    <citation type="submission" date="2022-06" db="UniProtKB">
        <authorList>
            <consortium name="EnsemblMetazoa"/>
        </authorList>
    </citation>
    <scope>IDENTIFICATION</scope>
</reference>
<evidence type="ECO:0000313" key="1">
    <source>
        <dbReference type="EnsemblMetazoa" id="XP_029343344.1"/>
    </source>
</evidence>
<dbReference type="RefSeq" id="XP_029343344.1">
    <property type="nucleotide sequence ID" value="XM_029487484.1"/>
</dbReference>
<dbReference type="KEGG" id="api:107884779"/>
<dbReference type="Proteomes" id="UP000007819">
    <property type="component" value="Chromosome A1"/>
</dbReference>
<organism evidence="1 2">
    <name type="scientific">Acyrthosiphon pisum</name>
    <name type="common">Pea aphid</name>
    <dbReference type="NCBI Taxonomy" id="7029"/>
    <lineage>
        <taxon>Eukaryota</taxon>
        <taxon>Metazoa</taxon>
        <taxon>Ecdysozoa</taxon>
        <taxon>Arthropoda</taxon>
        <taxon>Hexapoda</taxon>
        <taxon>Insecta</taxon>
        <taxon>Pterygota</taxon>
        <taxon>Neoptera</taxon>
        <taxon>Paraneoptera</taxon>
        <taxon>Hemiptera</taxon>
        <taxon>Sternorrhyncha</taxon>
        <taxon>Aphidomorpha</taxon>
        <taxon>Aphidoidea</taxon>
        <taxon>Aphididae</taxon>
        <taxon>Macrosiphini</taxon>
        <taxon>Acyrthosiphon</taxon>
    </lineage>
</organism>
<protein>
    <submittedName>
        <fullName evidence="1">Uncharacterized protein</fullName>
    </submittedName>
</protein>
<dbReference type="AlphaFoldDB" id="A0A8R2NQE5"/>
<name>A0A8R2NQE5_ACYPI</name>
<dbReference type="GeneID" id="107884779"/>
<keyword evidence="2" id="KW-1185">Reference proteome</keyword>
<proteinExistence type="predicted"/>
<reference evidence="2" key="1">
    <citation type="submission" date="2010-06" db="EMBL/GenBank/DDBJ databases">
        <authorList>
            <person name="Jiang H."/>
            <person name="Abraham K."/>
            <person name="Ali S."/>
            <person name="Alsbrooks S.L."/>
            <person name="Anim B.N."/>
            <person name="Anosike U.S."/>
            <person name="Attaway T."/>
            <person name="Bandaranaike D.P."/>
            <person name="Battles P.K."/>
            <person name="Bell S.N."/>
            <person name="Bell A.V."/>
            <person name="Beltran B."/>
            <person name="Bickham C."/>
            <person name="Bustamante Y."/>
            <person name="Caleb T."/>
            <person name="Canada A."/>
            <person name="Cardenas V."/>
            <person name="Carter K."/>
            <person name="Chacko J."/>
            <person name="Chandrabose M.N."/>
            <person name="Chavez D."/>
            <person name="Chavez A."/>
            <person name="Chen L."/>
            <person name="Chu H.-S."/>
            <person name="Claassen K.J."/>
            <person name="Cockrell R."/>
            <person name="Collins M."/>
            <person name="Cooper J.A."/>
            <person name="Cree A."/>
            <person name="Curry S.M."/>
            <person name="Da Y."/>
            <person name="Dao M.D."/>
            <person name="Das B."/>
            <person name="Davila M.-L."/>
            <person name="Davy-Carroll L."/>
            <person name="Denson S."/>
            <person name="Dinh H."/>
            <person name="Ebong V.E."/>
            <person name="Edwards J.R."/>
            <person name="Egan A."/>
            <person name="El-Daye J."/>
            <person name="Escobedo L."/>
            <person name="Fernandez S."/>
            <person name="Fernando P.R."/>
            <person name="Flagg N."/>
            <person name="Forbes L.D."/>
            <person name="Fowler R.G."/>
            <person name="Fu Q."/>
            <person name="Gabisi R.A."/>
            <person name="Ganer J."/>
            <person name="Garbino Pronczuk A."/>
            <person name="Garcia R.M."/>
            <person name="Garner T."/>
            <person name="Garrett T.E."/>
            <person name="Gonzalez D.A."/>
            <person name="Hamid H."/>
            <person name="Hawkins E.S."/>
            <person name="Hirani K."/>
            <person name="Hogues M.E."/>
            <person name="Hollins B."/>
            <person name="Hsiao C.-H."/>
            <person name="Jabil R."/>
            <person name="James M.L."/>
            <person name="Jhangiani S.N."/>
            <person name="Johnson B."/>
            <person name="Johnson Q."/>
            <person name="Joshi V."/>
            <person name="Kalu J.B."/>
            <person name="Kam C."/>
            <person name="Kashfia A."/>
            <person name="Keebler J."/>
            <person name="Kisamo H."/>
            <person name="Kovar C.L."/>
            <person name="Lago L.A."/>
            <person name="Lai C.-Y."/>
            <person name="Laidlaw J."/>
            <person name="Lara F."/>
            <person name="Le T.-K."/>
            <person name="Lee S.L."/>
            <person name="Legall F.H."/>
            <person name="Lemon S.J."/>
            <person name="Lewis L.R."/>
            <person name="Li B."/>
            <person name="Liu Y."/>
            <person name="Liu Y.-S."/>
            <person name="Lopez J."/>
            <person name="Lozado R.J."/>
            <person name="Lu J."/>
            <person name="Madu R.C."/>
            <person name="Maheshwari M."/>
            <person name="Maheshwari R."/>
            <person name="Malloy K."/>
            <person name="Martinez E."/>
            <person name="Mathew T."/>
            <person name="Mercado I.C."/>
            <person name="Mercado C."/>
            <person name="Meyer B."/>
            <person name="Montgomery K."/>
            <person name="Morgan M.B."/>
            <person name="Munidasa M."/>
            <person name="Nazareth L.V."/>
            <person name="Nelson J."/>
            <person name="Ng B.M."/>
            <person name="Nguyen N.B."/>
            <person name="Nguyen P.Q."/>
            <person name="Nguyen T."/>
            <person name="Obregon M."/>
            <person name="Okwuonu G.O."/>
            <person name="Onwere C.G."/>
            <person name="Orozco G."/>
            <person name="Parra A."/>
            <person name="Patel S."/>
            <person name="Patil S."/>
            <person name="Perez A."/>
            <person name="Perez Y."/>
            <person name="Pham C."/>
            <person name="Primus E.L."/>
            <person name="Pu L.-L."/>
            <person name="Puazo M."/>
            <person name="Qin X."/>
            <person name="Quiroz J.B."/>
            <person name="Reese J."/>
            <person name="Richards S."/>
            <person name="Rives C.M."/>
            <person name="Robberts R."/>
            <person name="Ruiz S.J."/>
            <person name="Ruiz M.J."/>
            <person name="Santibanez J."/>
            <person name="Schneider B.W."/>
            <person name="Sisson I."/>
            <person name="Smith M."/>
            <person name="Sodergren E."/>
            <person name="Song X.-Z."/>
            <person name="Song B.B."/>
            <person name="Summersgill H."/>
            <person name="Thelus R."/>
            <person name="Thornton R.D."/>
            <person name="Trejos Z.Y."/>
            <person name="Usmani K."/>
            <person name="Vattathil S."/>
            <person name="Villasana D."/>
            <person name="Walker D.L."/>
            <person name="Wang S."/>
            <person name="Wang K."/>
            <person name="White C.S."/>
            <person name="Williams A.C."/>
            <person name="Williamson J."/>
            <person name="Wilson K."/>
            <person name="Woghiren I.O."/>
            <person name="Woodworth J.R."/>
            <person name="Worley K.C."/>
            <person name="Wright R.A."/>
            <person name="Wu W."/>
            <person name="Young L."/>
            <person name="Zhang L."/>
            <person name="Zhang J."/>
            <person name="Zhu Y."/>
            <person name="Muzny D.M."/>
            <person name="Weinstock G."/>
            <person name="Gibbs R.A."/>
        </authorList>
    </citation>
    <scope>NUCLEOTIDE SEQUENCE [LARGE SCALE GENOMIC DNA]</scope>
    <source>
        <strain evidence="2">LSR1</strain>
    </source>
</reference>